<proteinExistence type="predicted"/>
<dbReference type="PANTHER" id="PTHR15496:SF2">
    <property type="entry name" value="GENERAL TRANSCRIPTION FACTOR 3C POLYPEPTIDE 4"/>
    <property type="match status" value="1"/>
</dbReference>
<keyword evidence="4" id="KW-1185">Reference proteome</keyword>
<dbReference type="PANTHER" id="PTHR15496">
    <property type="entry name" value="GENERAL TRANSCRIPTION FACTOR 3C POLYPEPTIDE 4 FAMILY"/>
    <property type="match status" value="1"/>
</dbReference>
<feature type="repeat" description="WD" evidence="1">
    <location>
        <begin position="326"/>
        <end position="349"/>
    </location>
</feature>
<dbReference type="AlphaFoldDB" id="A0ABD3TPN1"/>
<dbReference type="EMBL" id="JBJXBP010000003">
    <property type="protein sequence ID" value="KAL3838023.1"/>
    <property type="molecule type" value="Genomic_DNA"/>
</dbReference>
<gene>
    <name evidence="3" type="ORF">ACJIZ3_022614</name>
</gene>
<evidence type="ECO:0000256" key="1">
    <source>
        <dbReference type="PROSITE-ProRule" id="PRU00221"/>
    </source>
</evidence>
<organism evidence="3 4">
    <name type="scientific">Penstemon smallii</name>
    <dbReference type="NCBI Taxonomy" id="265156"/>
    <lineage>
        <taxon>Eukaryota</taxon>
        <taxon>Viridiplantae</taxon>
        <taxon>Streptophyta</taxon>
        <taxon>Embryophyta</taxon>
        <taxon>Tracheophyta</taxon>
        <taxon>Spermatophyta</taxon>
        <taxon>Magnoliopsida</taxon>
        <taxon>eudicotyledons</taxon>
        <taxon>Gunneridae</taxon>
        <taxon>Pentapetalae</taxon>
        <taxon>asterids</taxon>
        <taxon>lamiids</taxon>
        <taxon>Lamiales</taxon>
        <taxon>Plantaginaceae</taxon>
        <taxon>Cheloneae</taxon>
        <taxon>Penstemon</taxon>
    </lineage>
</organism>
<dbReference type="PROSITE" id="PS50082">
    <property type="entry name" value="WD_REPEATS_2"/>
    <property type="match status" value="2"/>
</dbReference>
<keyword evidence="1" id="KW-0853">WD repeat</keyword>
<dbReference type="Gene3D" id="2.130.10.10">
    <property type="entry name" value="YVTN repeat-like/Quinoprotein amine dehydrogenase"/>
    <property type="match status" value="2"/>
</dbReference>
<comment type="caution">
    <text evidence="3">The sequence shown here is derived from an EMBL/GenBank/DDBJ whole genome shotgun (WGS) entry which is preliminary data.</text>
</comment>
<dbReference type="Pfam" id="PF12657">
    <property type="entry name" value="TFIIIC_delta"/>
    <property type="match status" value="1"/>
</dbReference>
<protein>
    <recommendedName>
        <fullName evidence="2">Transcription factor IIIC 90kDa subunit N-terminal domain-containing protein</fullName>
    </recommendedName>
</protein>
<evidence type="ECO:0000313" key="4">
    <source>
        <dbReference type="Proteomes" id="UP001634393"/>
    </source>
</evidence>
<dbReference type="InterPro" id="IPR036322">
    <property type="entry name" value="WD40_repeat_dom_sf"/>
</dbReference>
<dbReference type="InterPro" id="IPR001680">
    <property type="entry name" value="WD40_rpt"/>
</dbReference>
<dbReference type="SMART" id="SM00320">
    <property type="entry name" value="WD40"/>
    <property type="match status" value="3"/>
</dbReference>
<dbReference type="PROSITE" id="PS50294">
    <property type="entry name" value="WD_REPEATS_REGION"/>
    <property type="match status" value="1"/>
</dbReference>
<feature type="repeat" description="WD" evidence="1">
    <location>
        <begin position="415"/>
        <end position="446"/>
    </location>
</feature>
<dbReference type="InterPro" id="IPR024761">
    <property type="entry name" value="TFIIIC_delta_N"/>
</dbReference>
<evidence type="ECO:0000313" key="3">
    <source>
        <dbReference type="EMBL" id="KAL3838023.1"/>
    </source>
</evidence>
<name>A0ABD3TPN1_9LAMI</name>
<dbReference type="InterPro" id="IPR044230">
    <property type="entry name" value="GTF3C4"/>
</dbReference>
<sequence length="861" mass="95565">MSSRFHSAVLGSSLVYPNAVVWSEENLVAVACSNVILILNPDQKSKSRGVITVPSSKPFHVGLIDSGGADLLSGCLLPFELSRDTRPCARSISWSPAGLANNVGCLLAVCTTGGRVKLYRFPFCEFLTEWIEVMDISEMLYTHLKDINFGESDVLAVRDEADHEHANSSKRKVYKRRRKNEVAVKEPDSLREINTLQMIPVSESKGKRMEMMSEDCMQPLITVQQYASRNAMLTSLTVAWSPILGPSGDGFAIPHNSSNCCSVLAVGGKCGSISFWRIHAPECYSIVNTRYSGKVSLVGLLKAHDTWITTINWALCGSDVSTSQFLVATGSSDGRVKIWQVTREDLLKSSEVCHASFTLLKEVRTADYASVSVLSLIVPTQSPGKLLLAIGKGSGSFEVCILDMPAGEFETIGCYNAHDQIVTGLAWTLDGRCLYSCSQDNSMKSWILAGNYLREVPIPSNTPGLKNSFDVPHVSDSCFGLAVSPGNLAIAVARKFDSDLLDPMYEGRTHKGAVDFHWIGGQQLDVSSNMPSDLDFKAFPGFPEKELFWWKNNILWSLNQFENLNRLLNLWDIVAALLSFKKSVTKYVEHILLNWLTSYFGSHFSISTTFLSEASKSMSKLSSRQLHLINIIIRHVILKECKANIMSSKQQESEWLGSIKEEHVKFWTELLLSSENELRERLVGFSFSAILNLLSDSSSDICEVGSWSPDGLAQMEQWVSLNEKIVKDQFKLLAARVGKVEKRKLQDVFKYEENEQCSFCSAGVPFESTEHAICSGRNCAKLKRCAVTMRVCSTKCSWFCMSCQRTATKLAPKILFTMPGYPPNYFIGSSSYRESLTPCCPFCGILLGRSLPEYFLSPSPV</sequence>
<feature type="domain" description="Transcription factor IIIC 90kDa subunit N-terminal" evidence="2">
    <location>
        <begin position="22"/>
        <end position="493"/>
    </location>
</feature>
<dbReference type="InterPro" id="IPR015943">
    <property type="entry name" value="WD40/YVTN_repeat-like_dom_sf"/>
</dbReference>
<reference evidence="3 4" key="1">
    <citation type="submission" date="2024-12" db="EMBL/GenBank/DDBJ databases">
        <title>The unique morphological basis and parallel evolutionary history of personate flowers in Penstemon.</title>
        <authorList>
            <person name="Depatie T.H."/>
            <person name="Wessinger C.A."/>
        </authorList>
    </citation>
    <scope>NUCLEOTIDE SEQUENCE [LARGE SCALE GENOMIC DNA]</scope>
    <source>
        <strain evidence="3">WTNN_2</strain>
        <tissue evidence="3">Leaf</tissue>
    </source>
</reference>
<dbReference type="Proteomes" id="UP001634393">
    <property type="component" value="Unassembled WGS sequence"/>
</dbReference>
<evidence type="ECO:0000259" key="2">
    <source>
        <dbReference type="Pfam" id="PF12657"/>
    </source>
</evidence>
<accession>A0ABD3TPN1</accession>
<dbReference type="SUPFAM" id="SSF50978">
    <property type="entry name" value="WD40 repeat-like"/>
    <property type="match status" value="2"/>
</dbReference>